<dbReference type="InterPro" id="IPR043136">
    <property type="entry name" value="B30.2/SPRY_sf"/>
</dbReference>
<dbReference type="SMART" id="SM00449">
    <property type="entry name" value="SPRY"/>
    <property type="match status" value="1"/>
</dbReference>
<dbReference type="OrthoDB" id="6105938at2759"/>
<dbReference type="InterPro" id="IPR013320">
    <property type="entry name" value="ConA-like_dom_sf"/>
</dbReference>
<dbReference type="InterPro" id="IPR001870">
    <property type="entry name" value="B30.2/SPRY"/>
</dbReference>
<accession>A0A8C9SMZ2</accession>
<protein>
    <recommendedName>
        <fullName evidence="1">B30.2/SPRY domain-containing protein</fullName>
    </recommendedName>
</protein>
<reference evidence="2" key="2">
    <citation type="submission" date="2025-08" db="UniProtKB">
        <authorList>
            <consortium name="Ensembl"/>
        </authorList>
    </citation>
    <scope>IDENTIFICATION</scope>
</reference>
<dbReference type="GeneTree" id="ENSGT01040000240385"/>
<dbReference type="PRINTS" id="PR01407">
    <property type="entry name" value="BUTYPHLNCDUF"/>
</dbReference>
<evidence type="ECO:0000313" key="3">
    <source>
        <dbReference type="Proteomes" id="UP000694397"/>
    </source>
</evidence>
<proteinExistence type="predicted"/>
<dbReference type="FunFam" id="2.60.120.920:FF:000004">
    <property type="entry name" value="Butyrophilin subfamily 1 member A1"/>
    <property type="match status" value="1"/>
</dbReference>
<reference evidence="2 3" key="1">
    <citation type="submission" date="2019-04" db="EMBL/GenBank/DDBJ databases">
        <authorList>
            <consortium name="Wellcome Sanger Institute Data Sharing"/>
        </authorList>
    </citation>
    <scope>NUCLEOTIDE SEQUENCE [LARGE SCALE GENOMIC DNA]</scope>
</reference>
<dbReference type="PANTHER" id="PTHR24103">
    <property type="entry name" value="E3 UBIQUITIN-PROTEIN LIGASE TRIM"/>
    <property type="match status" value="1"/>
</dbReference>
<dbReference type="Gene3D" id="2.60.120.920">
    <property type="match status" value="1"/>
</dbReference>
<dbReference type="Ensembl" id="ENSSFOT00015034872.2">
    <property type="protein sequence ID" value="ENSSFOP00015034494.2"/>
    <property type="gene ID" value="ENSSFOG00015026425.1"/>
</dbReference>
<dbReference type="SUPFAM" id="SSF49899">
    <property type="entry name" value="Concanavalin A-like lectins/glucanases"/>
    <property type="match status" value="1"/>
</dbReference>
<name>A0A8C9SMZ2_SCLFO</name>
<dbReference type="Pfam" id="PF00622">
    <property type="entry name" value="SPRY"/>
    <property type="match status" value="1"/>
</dbReference>
<dbReference type="SMART" id="SM00589">
    <property type="entry name" value="PRY"/>
    <property type="match status" value="1"/>
</dbReference>
<dbReference type="AlphaFoldDB" id="A0A8C9SMZ2"/>
<reference evidence="2" key="3">
    <citation type="submission" date="2025-09" db="UniProtKB">
        <authorList>
            <consortium name="Ensembl"/>
        </authorList>
    </citation>
    <scope>IDENTIFICATION</scope>
</reference>
<dbReference type="CDD" id="cd13733">
    <property type="entry name" value="SPRY_PRY_C-I_1"/>
    <property type="match status" value="1"/>
</dbReference>
<evidence type="ECO:0000313" key="2">
    <source>
        <dbReference type="Ensembl" id="ENSSFOP00015034494.2"/>
    </source>
</evidence>
<feature type="domain" description="B30.2/SPRY" evidence="1">
    <location>
        <begin position="26"/>
        <end position="221"/>
    </location>
</feature>
<sequence>KTHFTTKIFSTEKFQSKEKYILRTQSHNCDSTTFTSRNSLLIQFDVTLDPDTANPWLILSKDKKQVREGDTGQDLPNNPERFKQRISVLGKEGFSSGRRYWEVQVGDKTQWTLGVVRESINRMGYFPLNPSGGLWALSLWNGNEYEALTDPPVSLHLSVKPRKVGVFVDYEEGEVSFYSVEDKSHIYTFTGYKFTEKLYPYFWPGFCYQSENSAPLIISPVKPHGMFLSNLFL</sequence>
<dbReference type="Proteomes" id="UP000694397">
    <property type="component" value="Chromosome 11"/>
</dbReference>
<dbReference type="InterPro" id="IPR006574">
    <property type="entry name" value="PRY"/>
</dbReference>
<dbReference type="InterPro" id="IPR003877">
    <property type="entry name" value="SPRY_dom"/>
</dbReference>
<keyword evidence="3" id="KW-1185">Reference proteome</keyword>
<dbReference type="PROSITE" id="PS50188">
    <property type="entry name" value="B302_SPRY"/>
    <property type="match status" value="1"/>
</dbReference>
<evidence type="ECO:0000259" key="1">
    <source>
        <dbReference type="PROSITE" id="PS50188"/>
    </source>
</evidence>
<dbReference type="InterPro" id="IPR050143">
    <property type="entry name" value="TRIM/RBCC"/>
</dbReference>
<dbReference type="InterPro" id="IPR003879">
    <property type="entry name" value="Butyrophylin_SPRY"/>
</dbReference>
<organism evidence="2 3">
    <name type="scientific">Scleropages formosus</name>
    <name type="common">Asian bonytongue</name>
    <name type="synonym">Osteoglossum formosum</name>
    <dbReference type="NCBI Taxonomy" id="113540"/>
    <lineage>
        <taxon>Eukaryota</taxon>
        <taxon>Metazoa</taxon>
        <taxon>Chordata</taxon>
        <taxon>Craniata</taxon>
        <taxon>Vertebrata</taxon>
        <taxon>Euteleostomi</taxon>
        <taxon>Actinopterygii</taxon>
        <taxon>Neopterygii</taxon>
        <taxon>Teleostei</taxon>
        <taxon>Osteoglossocephala</taxon>
        <taxon>Osteoglossomorpha</taxon>
        <taxon>Osteoglossiformes</taxon>
        <taxon>Osteoglossidae</taxon>
        <taxon>Scleropages</taxon>
    </lineage>
</organism>
<dbReference type="Pfam" id="PF13765">
    <property type="entry name" value="PRY"/>
    <property type="match status" value="1"/>
</dbReference>